<proteinExistence type="predicted"/>
<feature type="compositionally biased region" description="Basic residues" evidence="1">
    <location>
        <begin position="1"/>
        <end position="11"/>
    </location>
</feature>
<name>A0A914V3H4_9BILA</name>
<dbReference type="Proteomes" id="UP000887566">
    <property type="component" value="Unplaced"/>
</dbReference>
<evidence type="ECO:0000313" key="3">
    <source>
        <dbReference type="WBParaSite" id="PSAMB.scaffold1503size30638.g13596.t1"/>
    </source>
</evidence>
<feature type="compositionally biased region" description="Basic and acidic residues" evidence="1">
    <location>
        <begin position="72"/>
        <end position="82"/>
    </location>
</feature>
<sequence length="239" mass="26570">MSCFKCRRKSGRREANNNGYEDDNKESDNVHQPVRLEKKASKQHRRSARCFWQTTLCRVRLRLKLAAPVPDRPTDRPSERARSSGPTTKRSGVGRHGVVVAAAQFAPTTTPSNYPTTTERIHPRASATNRRAKERGRYRSSVRRTSIHPSSYPSFLPRCHHAALSLFPFSRSSLFEALATQLVACSSSTAVAAAADDDNDDDDHSNQQSRLAYPLSPSYIRSPPPPTSLGADAADRRLN</sequence>
<accession>A0A914V3H4</accession>
<dbReference type="WBParaSite" id="PSAMB.scaffold1503size30638.g13596.t1">
    <property type="protein sequence ID" value="PSAMB.scaffold1503size30638.g13596.t1"/>
    <property type="gene ID" value="PSAMB.scaffold1503size30638.g13596"/>
</dbReference>
<feature type="region of interest" description="Disordered" evidence="1">
    <location>
        <begin position="108"/>
        <end position="147"/>
    </location>
</feature>
<feature type="compositionally biased region" description="Basic and acidic residues" evidence="1">
    <location>
        <begin position="26"/>
        <end position="40"/>
    </location>
</feature>
<evidence type="ECO:0000256" key="1">
    <source>
        <dbReference type="SAM" id="MobiDB-lite"/>
    </source>
</evidence>
<feature type="region of interest" description="Disordered" evidence="1">
    <location>
        <begin position="68"/>
        <end position="95"/>
    </location>
</feature>
<reference evidence="3" key="1">
    <citation type="submission" date="2022-11" db="UniProtKB">
        <authorList>
            <consortium name="WormBaseParasite"/>
        </authorList>
    </citation>
    <scope>IDENTIFICATION</scope>
</reference>
<evidence type="ECO:0000313" key="2">
    <source>
        <dbReference type="Proteomes" id="UP000887566"/>
    </source>
</evidence>
<feature type="compositionally biased region" description="Low complexity" evidence="1">
    <location>
        <begin position="108"/>
        <end position="118"/>
    </location>
</feature>
<feature type="region of interest" description="Disordered" evidence="1">
    <location>
        <begin position="1"/>
        <end position="45"/>
    </location>
</feature>
<feature type="compositionally biased region" description="Basic residues" evidence="1">
    <location>
        <begin position="130"/>
        <end position="146"/>
    </location>
</feature>
<protein>
    <submittedName>
        <fullName evidence="3">Uncharacterized protein</fullName>
    </submittedName>
</protein>
<organism evidence="2 3">
    <name type="scientific">Plectus sambesii</name>
    <dbReference type="NCBI Taxonomy" id="2011161"/>
    <lineage>
        <taxon>Eukaryota</taxon>
        <taxon>Metazoa</taxon>
        <taxon>Ecdysozoa</taxon>
        <taxon>Nematoda</taxon>
        <taxon>Chromadorea</taxon>
        <taxon>Plectida</taxon>
        <taxon>Plectina</taxon>
        <taxon>Plectoidea</taxon>
        <taxon>Plectidae</taxon>
        <taxon>Plectus</taxon>
    </lineage>
</organism>
<keyword evidence="2" id="KW-1185">Reference proteome</keyword>
<dbReference type="AlphaFoldDB" id="A0A914V3H4"/>
<feature type="region of interest" description="Disordered" evidence="1">
    <location>
        <begin position="194"/>
        <end position="239"/>
    </location>
</feature>